<dbReference type="GO" id="GO:0034551">
    <property type="term" value="P:mitochondrial respiratory chain complex III assembly"/>
    <property type="evidence" value="ECO:0007669"/>
    <property type="project" value="TreeGrafter"/>
</dbReference>
<dbReference type="InterPro" id="IPR037653">
    <property type="entry name" value="Cbp6"/>
</dbReference>
<dbReference type="PANTHER" id="PTHR28250">
    <property type="entry name" value="CYTOCHROME B PRE-MRNA-PROCESSING PROTEIN 6"/>
    <property type="match status" value="1"/>
</dbReference>
<accession>A0A1Y2LRU4</accession>
<dbReference type="PANTHER" id="PTHR28250:SF1">
    <property type="entry name" value="CYTOCHROME B PRE-MRNA-PROCESSING PROTEIN 6"/>
    <property type="match status" value="1"/>
</dbReference>
<evidence type="ECO:0000256" key="1">
    <source>
        <dbReference type="SAM" id="MobiDB-lite"/>
    </source>
</evidence>
<name>A0A1Y2LRU4_EPING</name>
<dbReference type="OMA" id="GFIRWEH"/>
<dbReference type="EMBL" id="KZ107851">
    <property type="protein sequence ID" value="OSS46319.1"/>
    <property type="molecule type" value="Genomic_DNA"/>
</dbReference>
<sequence length="146" mass="16439">MAGTIAKQYTRLLRLWPTDALRPNLPFTRAIEARALPYGVEPINKPEDSARTPGKTSPVPSPADVKPTTASTHAVPGPAVESAQITALFSLLENRYAKKYPLSDAVFKPRSAPEHYTNLMAEIERAPQKTWWEAKVDEWKMKIRWK</sequence>
<keyword evidence="3" id="KW-1185">Reference proteome</keyword>
<dbReference type="AlphaFoldDB" id="A0A1Y2LRU4"/>
<dbReference type="Pfam" id="PF20180">
    <property type="entry name" value="UQCC2_CBP6"/>
    <property type="match status" value="1"/>
</dbReference>
<reference evidence="2 3" key="1">
    <citation type="journal article" date="2017" name="Genome Announc.">
        <title>Genome sequence of the saprophytic ascomycete Epicoccum nigrum ICMP 19927 strain isolated from New Zealand.</title>
        <authorList>
            <person name="Fokin M."/>
            <person name="Fleetwood D."/>
            <person name="Weir B.S."/>
            <person name="Villas-Boas S.G."/>
        </authorList>
    </citation>
    <scope>NUCLEOTIDE SEQUENCE [LARGE SCALE GENOMIC DNA]</scope>
    <source>
        <strain evidence="2 3">ICMP 19927</strain>
    </source>
</reference>
<feature type="region of interest" description="Disordered" evidence="1">
    <location>
        <begin position="41"/>
        <end position="77"/>
    </location>
</feature>
<evidence type="ECO:0000313" key="2">
    <source>
        <dbReference type="EMBL" id="OSS46319.1"/>
    </source>
</evidence>
<gene>
    <name evidence="2" type="ORF">B5807_08610</name>
</gene>
<dbReference type="GO" id="GO:0043022">
    <property type="term" value="F:ribosome binding"/>
    <property type="evidence" value="ECO:0007669"/>
    <property type="project" value="InterPro"/>
</dbReference>
<organism evidence="2 3">
    <name type="scientific">Epicoccum nigrum</name>
    <name type="common">Soil fungus</name>
    <name type="synonym">Epicoccum purpurascens</name>
    <dbReference type="NCBI Taxonomy" id="105696"/>
    <lineage>
        <taxon>Eukaryota</taxon>
        <taxon>Fungi</taxon>
        <taxon>Dikarya</taxon>
        <taxon>Ascomycota</taxon>
        <taxon>Pezizomycotina</taxon>
        <taxon>Dothideomycetes</taxon>
        <taxon>Pleosporomycetidae</taxon>
        <taxon>Pleosporales</taxon>
        <taxon>Pleosporineae</taxon>
        <taxon>Didymellaceae</taxon>
        <taxon>Epicoccum</taxon>
    </lineage>
</organism>
<dbReference type="Proteomes" id="UP000193240">
    <property type="component" value="Unassembled WGS sequence"/>
</dbReference>
<evidence type="ECO:0000313" key="3">
    <source>
        <dbReference type="Proteomes" id="UP000193240"/>
    </source>
</evidence>
<dbReference type="GO" id="GO:0061671">
    <property type="term" value="C:Cbp3p-Cbp6 complex"/>
    <property type="evidence" value="ECO:0007669"/>
    <property type="project" value="InterPro"/>
</dbReference>
<dbReference type="InParanoid" id="A0A1Y2LRU4"/>
<proteinExistence type="predicted"/>
<protein>
    <submittedName>
        <fullName evidence="2">Uncharacterized protein</fullName>
    </submittedName>
</protein>